<gene>
    <name evidence="4" type="ORF">CM83_42917</name>
    <name evidence="3" type="ORF">CM83_42936</name>
</gene>
<dbReference type="AlphaFoldDB" id="A0A0A9YIP3"/>
<feature type="compositionally biased region" description="Basic and acidic residues" evidence="1">
    <location>
        <begin position="241"/>
        <end position="261"/>
    </location>
</feature>
<organism evidence="4">
    <name type="scientific">Lygus hesperus</name>
    <name type="common">Western plant bug</name>
    <dbReference type="NCBI Taxonomy" id="30085"/>
    <lineage>
        <taxon>Eukaryota</taxon>
        <taxon>Metazoa</taxon>
        <taxon>Ecdysozoa</taxon>
        <taxon>Arthropoda</taxon>
        <taxon>Hexapoda</taxon>
        <taxon>Insecta</taxon>
        <taxon>Pterygota</taxon>
        <taxon>Neoptera</taxon>
        <taxon>Paraneoptera</taxon>
        <taxon>Hemiptera</taxon>
        <taxon>Heteroptera</taxon>
        <taxon>Panheteroptera</taxon>
        <taxon>Cimicomorpha</taxon>
        <taxon>Miridae</taxon>
        <taxon>Mirini</taxon>
        <taxon>Lygus</taxon>
    </lineage>
</organism>
<evidence type="ECO:0000313" key="4">
    <source>
        <dbReference type="EMBL" id="JAG30968.1"/>
    </source>
</evidence>
<dbReference type="PANTHER" id="PTHR33273">
    <property type="entry name" value="DOMAIN-CONTAINING PROTEIN, PUTATIVE-RELATED"/>
    <property type="match status" value="1"/>
</dbReference>
<reference evidence="4" key="2">
    <citation type="submission" date="2014-07" db="EMBL/GenBank/DDBJ databases">
        <authorList>
            <person name="Hull J."/>
        </authorList>
    </citation>
    <scope>NUCLEOTIDE SEQUENCE</scope>
</reference>
<feature type="region of interest" description="Disordered" evidence="1">
    <location>
        <begin position="241"/>
        <end position="270"/>
    </location>
</feature>
<name>A0A0A9YIP3_LYGHE</name>
<feature type="domain" description="Pre-C2HC" evidence="2">
    <location>
        <begin position="95"/>
        <end position="171"/>
    </location>
</feature>
<dbReference type="EMBL" id="GBHO01014485">
    <property type="protein sequence ID" value="JAG29119.1"/>
    <property type="molecule type" value="Transcribed_RNA"/>
</dbReference>
<reference evidence="4" key="1">
    <citation type="journal article" date="2014" name="PLoS ONE">
        <title>Transcriptome-Based Identification of ABC Transporters in the Western Tarnished Plant Bug Lygus hesperus.</title>
        <authorList>
            <person name="Hull J.J."/>
            <person name="Chaney K."/>
            <person name="Geib S.M."/>
            <person name="Fabrick J.A."/>
            <person name="Brent C.S."/>
            <person name="Walsh D."/>
            <person name="Lavine L.C."/>
        </authorList>
    </citation>
    <scope>NUCLEOTIDE SEQUENCE</scope>
</reference>
<feature type="non-terminal residue" evidence="4">
    <location>
        <position position="1"/>
    </location>
</feature>
<evidence type="ECO:0000256" key="1">
    <source>
        <dbReference type="SAM" id="MobiDB-lite"/>
    </source>
</evidence>
<accession>A0A0A9YIP3</accession>
<sequence>KKSESKEHPPPPINVIGIKDFKELSPLIKSVTSSEWKVTALNNNKWKINVQDGNAYRAVTQKLKDENLQWYTYENKHDRPIKVVARGLHHSCPPKEIIEDLQGRGYKILEAVNLVKKEKQLNEQDAPTTVLKKLPLYMLSFDKDDDIQKIYEIKHIMNLKVEIEPLKKTTALIPQCKSCQSFNHTQRYCQMEPRCVKCAGKHNTDACQKPKESPPKCINCSGDHPANYRGCEVAKELQRLRDKRDKPARKEKPTELGRRESVPNSKGMSQNFSKVGVSYAQIAKNIKEIQKVKPTTEDMLALVLEKLEGHSKINQIIFNRLDKIELQLSNKKYGS</sequence>
<dbReference type="InterPro" id="IPR006579">
    <property type="entry name" value="Pre_C2HC_dom"/>
</dbReference>
<evidence type="ECO:0000259" key="2">
    <source>
        <dbReference type="Pfam" id="PF07530"/>
    </source>
</evidence>
<evidence type="ECO:0000313" key="3">
    <source>
        <dbReference type="EMBL" id="JAG29119.1"/>
    </source>
</evidence>
<dbReference type="PANTHER" id="PTHR33273:SF2">
    <property type="entry name" value="ENDONUCLEASE_EXONUCLEASE_PHOSPHATASE DOMAIN-CONTAINING PROTEIN"/>
    <property type="match status" value="1"/>
</dbReference>
<protein>
    <submittedName>
        <fullName evidence="4">Nucleic-acid-binding protein from transposon X-element</fullName>
    </submittedName>
</protein>
<proteinExistence type="predicted"/>
<dbReference type="Pfam" id="PF07530">
    <property type="entry name" value="PRE_C2HC"/>
    <property type="match status" value="1"/>
</dbReference>
<dbReference type="EMBL" id="GBHO01012636">
    <property type="protein sequence ID" value="JAG30968.1"/>
    <property type="molecule type" value="Transcribed_RNA"/>
</dbReference>